<keyword evidence="6" id="KW-0862">Zinc</keyword>
<dbReference type="SMART" id="SM00355">
    <property type="entry name" value="ZnF_C2H2"/>
    <property type="match status" value="1"/>
</dbReference>
<evidence type="ECO:0000256" key="7">
    <source>
        <dbReference type="ARBA" id="ARBA00023015"/>
    </source>
</evidence>
<keyword evidence="10" id="KW-0539">Nucleus</keyword>
<keyword evidence="7" id="KW-0805">Transcription regulation</keyword>
<feature type="domain" description="C2H2-type" evidence="12">
    <location>
        <begin position="20"/>
        <end position="46"/>
    </location>
</feature>
<keyword evidence="4" id="KW-0677">Repeat</keyword>
<evidence type="ECO:0000256" key="8">
    <source>
        <dbReference type="ARBA" id="ARBA00023125"/>
    </source>
</evidence>
<evidence type="ECO:0000256" key="11">
    <source>
        <dbReference type="PROSITE-ProRule" id="PRU00042"/>
    </source>
</evidence>
<dbReference type="EMBL" id="JH716537">
    <property type="protein sequence ID" value="EFO12365.1"/>
    <property type="molecule type" value="Genomic_DNA"/>
</dbReference>
<evidence type="ECO:0000256" key="2">
    <source>
        <dbReference type="ARBA" id="ARBA00006991"/>
    </source>
</evidence>
<evidence type="ECO:0000256" key="6">
    <source>
        <dbReference type="ARBA" id="ARBA00022833"/>
    </source>
</evidence>
<keyword evidence="9" id="KW-0804">Transcription</keyword>
<dbReference type="SUPFAM" id="SSF57667">
    <property type="entry name" value="beta-beta-alpha zinc fingers"/>
    <property type="match status" value="1"/>
</dbReference>
<dbReference type="FunFam" id="3.30.160.60:FF:000367">
    <property type="entry name" value="Zinc finger protein 572"/>
    <property type="match status" value="1"/>
</dbReference>
<proteinExistence type="inferred from homology"/>
<gene>
    <name evidence="13" type="ORF">LOAG_16169</name>
</gene>
<accession>A0A1S0TEG3</accession>
<name>A0A1S0TEG3_LOALO</name>
<dbReference type="AlphaFoldDB" id="A0A1S0TEG3"/>
<comment type="subcellular location">
    <subcellularLocation>
        <location evidence="1">Nucleus</location>
    </subcellularLocation>
</comment>
<dbReference type="RefSeq" id="XP_003151704.1">
    <property type="nucleotide sequence ID" value="XM_003151656.1"/>
</dbReference>
<evidence type="ECO:0000256" key="1">
    <source>
        <dbReference type="ARBA" id="ARBA00004123"/>
    </source>
</evidence>
<dbReference type="GO" id="GO:0005634">
    <property type="term" value="C:nucleus"/>
    <property type="evidence" value="ECO:0007669"/>
    <property type="project" value="UniProtKB-SubCell"/>
</dbReference>
<dbReference type="GeneID" id="9953665"/>
<feature type="non-terminal residue" evidence="13">
    <location>
        <position position="1"/>
    </location>
</feature>
<evidence type="ECO:0000256" key="3">
    <source>
        <dbReference type="ARBA" id="ARBA00022723"/>
    </source>
</evidence>
<reference evidence="13" key="1">
    <citation type="submission" date="2012-04" db="EMBL/GenBank/DDBJ databases">
        <title>The Genome Sequence of Loa loa.</title>
        <authorList>
            <consortium name="The Broad Institute Genome Sequencing Platform"/>
            <consortium name="Broad Institute Genome Sequencing Center for Infectious Disease"/>
            <person name="Nutman T.B."/>
            <person name="Fink D.L."/>
            <person name="Russ C."/>
            <person name="Young S."/>
            <person name="Zeng Q."/>
            <person name="Gargeya S."/>
            <person name="Alvarado L."/>
            <person name="Berlin A."/>
            <person name="Chapman S.B."/>
            <person name="Chen Z."/>
            <person name="Freedman E."/>
            <person name="Gellesch M."/>
            <person name="Goldberg J."/>
            <person name="Griggs A."/>
            <person name="Gujja S."/>
            <person name="Heilman E.R."/>
            <person name="Heiman D."/>
            <person name="Howarth C."/>
            <person name="Mehta T."/>
            <person name="Neiman D."/>
            <person name="Pearson M."/>
            <person name="Roberts A."/>
            <person name="Saif S."/>
            <person name="Shea T."/>
            <person name="Shenoy N."/>
            <person name="Sisk P."/>
            <person name="Stolte C."/>
            <person name="Sykes S."/>
            <person name="White J."/>
            <person name="Yandava C."/>
            <person name="Haas B."/>
            <person name="Henn M.R."/>
            <person name="Nusbaum C."/>
            <person name="Birren B."/>
        </authorList>
    </citation>
    <scope>NUCLEOTIDE SEQUENCE [LARGE SCALE GENOMIC DNA]</scope>
</reference>
<dbReference type="CTD" id="9953665"/>
<keyword evidence="5 11" id="KW-0863">Zinc-finger</keyword>
<dbReference type="InterPro" id="IPR013087">
    <property type="entry name" value="Znf_C2H2_type"/>
</dbReference>
<dbReference type="Gene3D" id="3.30.160.60">
    <property type="entry name" value="Classic Zinc Finger"/>
    <property type="match status" value="1"/>
</dbReference>
<dbReference type="InterPro" id="IPR036236">
    <property type="entry name" value="Znf_C2H2_sf"/>
</dbReference>
<dbReference type="InParanoid" id="A0A1S0TEG3"/>
<evidence type="ECO:0000256" key="5">
    <source>
        <dbReference type="ARBA" id="ARBA00022771"/>
    </source>
</evidence>
<organism evidence="13">
    <name type="scientific">Loa loa</name>
    <name type="common">Eye worm</name>
    <name type="synonym">Filaria loa</name>
    <dbReference type="NCBI Taxonomy" id="7209"/>
    <lineage>
        <taxon>Eukaryota</taxon>
        <taxon>Metazoa</taxon>
        <taxon>Ecdysozoa</taxon>
        <taxon>Nematoda</taxon>
        <taxon>Chromadorea</taxon>
        <taxon>Rhabditida</taxon>
        <taxon>Spirurina</taxon>
        <taxon>Spiruromorpha</taxon>
        <taxon>Filarioidea</taxon>
        <taxon>Onchocercidae</taxon>
        <taxon>Loa</taxon>
    </lineage>
</organism>
<dbReference type="GO" id="GO:0003677">
    <property type="term" value="F:DNA binding"/>
    <property type="evidence" value="ECO:0007669"/>
    <property type="project" value="UniProtKB-KW"/>
</dbReference>
<keyword evidence="8" id="KW-0238">DNA-binding</keyword>
<evidence type="ECO:0000256" key="4">
    <source>
        <dbReference type="ARBA" id="ARBA00022737"/>
    </source>
</evidence>
<dbReference type="KEGG" id="loa:LOAG_16169"/>
<sequence length="46" mass="5335">KDFVAPSSTHAMNHRNEKLFPCSECNTSFIWPSHLNRHTKIHTGEK</sequence>
<evidence type="ECO:0000256" key="10">
    <source>
        <dbReference type="ARBA" id="ARBA00023242"/>
    </source>
</evidence>
<dbReference type="PROSITE" id="PS50157">
    <property type="entry name" value="ZINC_FINGER_C2H2_2"/>
    <property type="match status" value="1"/>
</dbReference>
<dbReference type="PROSITE" id="PS00028">
    <property type="entry name" value="ZINC_FINGER_C2H2_1"/>
    <property type="match status" value="1"/>
</dbReference>
<evidence type="ECO:0000313" key="13">
    <source>
        <dbReference type="EMBL" id="EFO12365.1"/>
    </source>
</evidence>
<keyword evidence="3" id="KW-0479">Metal-binding</keyword>
<evidence type="ECO:0000259" key="12">
    <source>
        <dbReference type="PROSITE" id="PS50157"/>
    </source>
</evidence>
<comment type="similarity">
    <text evidence="2">Belongs to the krueppel C2H2-type zinc-finger protein family.</text>
</comment>
<protein>
    <submittedName>
        <fullName evidence="13">Zinc finger protein</fullName>
    </submittedName>
</protein>
<dbReference type="OrthoDB" id="10068874at2759"/>
<evidence type="ECO:0000256" key="9">
    <source>
        <dbReference type="ARBA" id="ARBA00023163"/>
    </source>
</evidence>
<dbReference type="GO" id="GO:0008270">
    <property type="term" value="F:zinc ion binding"/>
    <property type="evidence" value="ECO:0007669"/>
    <property type="project" value="UniProtKB-KW"/>
</dbReference>